<evidence type="ECO:0000256" key="14">
    <source>
        <dbReference type="RuleBase" id="RU362101"/>
    </source>
</evidence>
<feature type="transmembrane region" description="Helical" evidence="14">
    <location>
        <begin position="261"/>
        <end position="286"/>
    </location>
</feature>
<evidence type="ECO:0000256" key="13">
    <source>
        <dbReference type="ARBA" id="ARBA00023285"/>
    </source>
</evidence>
<name>A0A1B7K0A4_9GAMM</name>
<dbReference type="GO" id="GO:0032025">
    <property type="term" value="P:response to cobalt ion"/>
    <property type="evidence" value="ECO:0007669"/>
    <property type="project" value="TreeGrafter"/>
</dbReference>
<evidence type="ECO:0000256" key="10">
    <source>
        <dbReference type="ARBA" id="ARBA00023065"/>
    </source>
</evidence>
<feature type="transmembrane region" description="Helical" evidence="14">
    <location>
        <begin position="307"/>
        <end position="328"/>
    </location>
</feature>
<reference evidence="15 16" key="1">
    <citation type="submission" date="2016-04" db="EMBL/GenBank/DDBJ databases">
        <title>ATOL: Assembling a taxonomically balanced genome-scale reconstruction of the evolutionary history of the Enterobacteriaceae.</title>
        <authorList>
            <person name="Plunkett G.III."/>
            <person name="Neeno-Eckwall E.C."/>
            <person name="Glasner J.D."/>
            <person name="Perna N.T."/>
        </authorList>
    </citation>
    <scope>NUCLEOTIDE SEQUENCE [LARGE SCALE GENOMIC DNA]</scope>
    <source>
        <strain evidence="15 16">ATCC 35613</strain>
    </source>
</reference>
<keyword evidence="5 14" id="KW-0813">Transport</keyword>
<evidence type="ECO:0000256" key="6">
    <source>
        <dbReference type="ARBA" id="ARBA00022475"/>
    </source>
</evidence>
<accession>A0A1B7K0A4</accession>
<dbReference type="EMBL" id="LXEW01000015">
    <property type="protein sequence ID" value="OAT53593.1"/>
    <property type="molecule type" value="Genomic_DNA"/>
</dbReference>
<dbReference type="GO" id="GO:0015099">
    <property type="term" value="F:nickel cation transmembrane transporter activity"/>
    <property type="evidence" value="ECO:0007669"/>
    <property type="project" value="UniProtKB-UniRule"/>
</dbReference>
<keyword evidence="7" id="KW-0533">Nickel</keyword>
<keyword evidence="12 14" id="KW-0472">Membrane</keyword>
<dbReference type="GO" id="GO:0006824">
    <property type="term" value="P:cobalt ion transport"/>
    <property type="evidence" value="ECO:0007669"/>
    <property type="project" value="UniProtKB-KW"/>
</dbReference>
<keyword evidence="4" id="KW-0171">Cobalt transport</keyword>
<keyword evidence="6" id="KW-1003">Cell membrane</keyword>
<evidence type="ECO:0000256" key="8">
    <source>
        <dbReference type="ARBA" id="ARBA00022692"/>
    </source>
</evidence>
<evidence type="ECO:0000256" key="2">
    <source>
        <dbReference type="ARBA" id="ARBA00004651"/>
    </source>
</evidence>
<dbReference type="InterPro" id="IPR051224">
    <property type="entry name" value="NiCoT_RcnA"/>
</dbReference>
<dbReference type="Pfam" id="PF03824">
    <property type="entry name" value="NicO"/>
    <property type="match status" value="1"/>
</dbReference>
<keyword evidence="8 14" id="KW-0812">Transmembrane</keyword>
<sequence>MSLNQSHTAFPTKSAIIYAIVIIMILLGGWQIYQHWGMWLKQSIFWQKQLNQGLSALLQETTEAPLYAGSMLVGGSFLYGLLHALGPGHGKLIITTYIATQATHLKQSVIISLLASLLQGIVAIVLVSTILILFQLSTKHLNQASQYAEQFSYILVMMLGAGLCLAAIRQWWRLKNKPHPSFQTIKYIQSLNENVSCIVSPTHLQTQDQCHCGHKHVIQQSELQQSIKSNILIILSMGIRPCSGALLVLLFSYVIDVYPWGIIAALAMAAGTAMTICGIAIFVHFMRYSAFKFSQSNGIRLHPYWHVGLKLFAGMIFILMGLLMYQSLMMSDIASPLLSPRPR</sequence>
<keyword evidence="16" id="KW-1185">Reference proteome</keyword>
<dbReference type="PANTHER" id="PTHR40659:SF1">
    <property type="entry name" value="NICKEL_COBALT EFFLUX SYSTEM RCNA"/>
    <property type="match status" value="1"/>
</dbReference>
<keyword evidence="9 14" id="KW-1133">Transmembrane helix</keyword>
<protein>
    <recommendedName>
        <fullName evidence="14">Nickel/cobalt efflux system</fullName>
    </recommendedName>
</protein>
<comment type="subcellular location">
    <subcellularLocation>
        <location evidence="2 14">Cell membrane</location>
        <topology evidence="2 14">Multi-pass membrane protein</topology>
    </subcellularLocation>
</comment>
<gene>
    <name evidence="15" type="ORF">M998_0846</name>
</gene>
<dbReference type="GO" id="GO:0046583">
    <property type="term" value="F:monoatomic cation efflux transmembrane transporter activity"/>
    <property type="evidence" value="ECO:0007669"/>
    <property type="project" value="TreeGrafter"/>
</dbReference>
<feature type="transmembrane region" description="Helical" evidence="14">
    <location>
        <begin position="15"/>
        <end position="33"/>
    </location>
</feature>
<evidence type="ECO:0000256" key="5">
    <source>
        <dbReference type="ARBA" id="ARBA00022448"/>
    </source>
</evidence>
<evidence type="ECO:0000256" key="12">
    <source>
        <dbReference type="ARBA" id="ARBA00023136"/>
    </source>
</evidence>
<evidence type="ECO:0000256" key="4">
    <source>
        <dbReference type="ARBA" id="ARBA00022426"/>
    </source>
</evidence>
<evidence type="ECO:0000256" key="9">
    <source>
        <dbReference type="ARBA" id="ARBA00022989"/>
    </source>
</evidence>
<proteinExistence type="inferred from homology"/>
<dbReference type="RefSeq" id="WP_082912995.1">
    <property type="nucleotide sequence ID" value="NZ_LXEW01000015.1"/>
</dbReference>
<dbReference type="InterPro" id="IPR011541">
    <property type="entry name" value="Ni/Co_transpt_high_affinity"/>
</dbReference>
<dbReference type="Proteomes" id="UP000078224">
    <property type="component" value="Unassembled WGS sequence"/>
</dbReference>
<evidence type="ECO:0000256" key="3">
    <source>
        <dbReference type="ARBA" id="ARBA00010428"/>
    </source>
</evidence>
<comment type="function">
    <text evidence="1">Efflux system for nickel and cobalt.</text>
</comment>
<comment type="similarity">
    <text evidence="3">Belongs to the NiCoT transporter (TC 2.A.52) family. RcnA subfamily.</text>
</comment>
<evidence type="ECO:0000313" key="15">
    <source>
        <dbReference type="EMBL" id="OAT53593.1"/>
    </source>
</evidence>
<feature type="transmembrane region" description="Helical" evidence="14">
    <location>
        <begin position="109"/>
        <end position="133"/>
    </location>
</feature>
<feature type="transmembrane region" description="Helical" evidence="14">
    <location>
        <begin position="153"/>
        <end position="172"/>
    </location>
</feature>
<keyword evidence="13" id="KW-0170">Cobalt</keyword>
<dbReference type="AlphaFoldDB" id="A0A1B7K0A4"/>
<dbReference type="PATRIC" id="fig|1354272.4.peg.868"/>
<dbReference type="OrthoDB" id="9812956at2"/>
<keyword evidence="11" id="KW-0921">Nickel transport</keyword>
<feature type="transmembrane region" description="Helical" evidence="14">
    <location>
        <begin position="231"/>
        <end position="255"/>
    </location>
</feature>
<dbReference type="GO" id="GO:0010045">
    <property type="term" value="P:response to nickel cation"/>
    <property type="evidence" value="ECO:0007669"/>
    <property type="project" value="TreeGrafter"/>
</dbReference>
<dbReference type="PANTHER" id="PTHR40659">
    <property type="entry name" value="NICKEL/COBALT EFFLUX SYSTEM RCNA"/>
    <property type="match status" value="1"/>
</dbReference>
<evidence type="ECO:0000256" key="7">
    <source>
        <dbReference type="ARBA" id="ARBA00022596"/>
    </source>
</evidence>
<organism evidence="15 16">
    <name type="scientific">Providencia heimbachae ATCC 35613</name>
    <dbReference type="NCBI Taxonomy" id="1354272"/>
    <lineage>
        <taxon>Bacteria</taxon>
        <taxon>Pseudomonadati</taxon>
        <taxon>Pseudomonadota</taxon>
        <taxon>Gammaproteobacteria</taxon>
        <taxon>Enterobacterales</taxon>
        <taxon>Morganellaceae</taxon>
        <taxon>Providencia</taxon>
    </lineage>
</organism>
<evidence type="ECO:0000313" key="16">
    <source>
        <dbReference type="Proteomes" id="UP000078224"/>
    </source>
</evidence>
<evidence type="ECO:0000256" key="11">
    <source>
        <dbReference type="ARBA" id="ARBA00023112"/>
    </source>
</evidence>
<evidence type="ECO:0000256" key="1">
    <source>
        <dbReference type="ARBA" id="ARBA00002510"/>
    </source>
</evidence>
<keyword evidence="10" id="KW-0406">Ion transport</keyword>
<comment type="caution">
    <text evidence="15">The sequence shown here is derived from an EMBL/GenBank/DDBJ whole genome shotgun (WGS) entry which is preliminary data.</text>
</comment>
<dbReference type="GO" id="GO:0005886">
    <property type="term" value="C:plasma membrane"/>
    <property type="evidence" value="ECO:0007669"/>
    <property type="project" value="UniProtKB-SubCell"/>
</dbReference>